<dbReference type="WBParaSite" id="Gr19_v10_g4989.t1">
    <property type="protein sequence ID" value="Gr19_v10_g4989.t1"/>
    <property type="gene ID" value="Gr19_v10_g4989"/>
</dbReference>
<evidence type="ECO:0000256" key="1">
    <source>
        <dbReference type="ARBA" id="ARBA00022723"/>
    </source>
</evidence>
<organism evidence="6 7">
    <name type="scientific">Globodera rostochiensis</name>
    <name type="common">Golden nematode worm</name>
    <name type="synonym">Heterodera rostochiensis</name>
    <dbReference type="NCBI Taxonomy" id="31243"/>
    <lineage>
        <taxon>Eukaryota</taxon>
        <taxon>Metazoa</taxon>
        <taxon>Ecdysozoa</taxon>
        <taxon>Nematoda</taxon>
        <taxon>Chromadorea</taxon>
        <taxon>Rhabditida</taxon>
        <taxon>Tylenchina</taxon>
        <taxon>Tylenchomorpha</taxon>
        <taxon>Tylenchoidea</taxon>
        <taxon>Heteroderidae</taxon>
        <taxon>Heteroderinae</taxon>
        <taxon>Globodera</taxon>
    </lineage>
</organism>
<keyword evidence="1 4" id="KW-0479">Metal-binding</keyword>
<evidence type="ECO:0000259" key="5">
    <source>
        <dbReference type="PROSITE" id="PS50023"/>
    </source>
</evidence>
<keyword evidence="6" id="KW-1185">Reference proteome</keyword>
<evidence type="ECO:0000256" key="4">
    <source>
        <dbReference type="PROSITE-ProRule" id="PRU00125"/>
    </source>
</evidence>
<accession>A0A914HVY3</accession>
<dbReference type="Proteomes" id="UP000887572">
    <property type="component" value="Unplaced"/>
</dbReference>
<sequence>MSLPSMFSVGQQPIAICELCGCGVGPLEQKVQTQKRTMHKECFKCAICDVPLTLGACALDHSLSRYIGPLWFCNTHMMLGARFACNPCVLVNKSSWSDEWMPLDLTRTTQIFYN</sequence>
<dbReference type="GO" id="GO:0046872">
    <property type="term" value="F:metal ion binding"/>
    <property type="evidence" value="ECO:0007669"/>
    <property type="project" value="UniProtKB-KW"/>
</dbReference>
<dbReference type="Gene3D" id="2.10.110.10">
    <property type="entry name" value="Cysteine Rich Protein"/>
    <property type="match status" value="1"/>
</dbReference>
<proteinExistence type="predicted"/>
<keyword evidence="3 4" id="KW-0440">LIM domain</keyword>
<evidence type="ECO:0000256" key="2">
    <source>
        <dbReference type="ARBA" id="ARBA00022833"/>
    </source>
</evidence>
<evidence type="ECO:0000256" key="3">
    <source>
        <dbReference type="ARBA" id="ARBA00023038"/>
    </source>
</evidence>
<evidence type="ECO:0000313" key="6">
    <source>
        <dbReference type="Proteomes" id="UP000887572"/>
    </source>
</evidence>
<name>A0A914HVY3_GLORO</name>
<reference evidence="7" key="1">
    <citation type="submission" date="2022-11" db="UniProtKB">
        <authorList>
            <consortium name="WormBaseParasite"/>
        </authorList>
    </citation>
    <scope>IDENTIFICATION</scope>
</reference>
<dbReference type="InterPro" id="IPR001781">
    <property type="entry name" value="Znf_LIM"/>
</dbReference>
<dbReference type="PROSITE" id="PS50023">
    <property type="entry name" value="LIM_DOMAIN_2"/>
    <property type="match status" value="1"/>
</dbReference>
<evidence type="ECO:0000313" key="7">
    <source>
        <dbReference type="WBParaSite" id="Gr19_v10_g4989.t1"/>
    </source>
</evidence>
<feature type="domain" description="LIM zinc-binding" evidence="5">
    <location>
        <begin position="15"/>
        <end position="95"/>
    </location>
</feature>
<dbReference type="AlphaFoldDB" id="A0A914HVY3"/>
<protein>
    <submittedName>
        <fullName evidence="7">LIM zinc-binding domain-containing protein</fullName>
    </submittedName>
</protein>
<keyword evidence="2 4" id="KW-0862">Zinc</keyword>